<dbReference type="AlphaFoldDB" id="A0A0W4ZLC0"/>
<organism evidence="3 4">
    <name type="scientific">Pneumocystis jirovecii (strain RU7)</name>
    <name type="common">Human pneumocystis pneumonia agent</name>
    <dbReference type="NCBI Taxonomy" id="1408657"/>
    <lineage>
        <taxon>Eukaryota</taxon>
        <taxon>Fungi</taxon>
        <taxon>Dikarya</taxon>
        <taxon>Ascomycota</taxon>
        <taxon>Taphrinomycotina</taxon>
        <taxon>Pneumocystomycetes</taxon>
        <taxon>Pneumocystaceae</taxon>
        <taxon>Pneumocystis</taxon>
    </lineage>
</organism>
<comment type="caution">
    <text evidence="3">The sequence shown here is derived from an EMBL/GenBank/DDBJ whole genome shotgun (WGS) entry which is preliminary data.</text>
</comment>
<sequence>MTSFRNTNTFKSKFLSQNNDYSTFFNQESNTSRFHKFQTTEKQANNHFLRNNNRATSKEFSNREKTPEEEIIIRLTTLPKSLYSSTSSPSFLAHTPSSDMERLEKACKSAISSKKQQKSESFLPLSYTLYNKSKSPENKSIRNISPGIQTYEDLENFKESISIKSPNSSQCFVKLSNNISPIYPPYDHMENYIPLPDLMPDSRASTSSSEESEIKLIHSTPLYKTITEHPEHAVKKKDSPYNILKEIAQYNENSEHEISHAELDKESRSIFCEKTNNTKINNSYKRNNIHENILYSPENRKLSNIADLTMDRTIKLFGPGAWKTTPQSRPYIETLSNLHASEKQNKYSDVLETQNENHQRLTKMLLLLQKELKSTIINVEELELKIQKFEEESKNKVSISKEDILELQLLYKNKKMKTKKRILYCIKHICFVVCIILLTVNIIKWVLPIPKTYSELPLYQTWPT</sequence>
<keyword evidence="4" id="KW-1185">Reference proteome</keyword>
<reference evidence="4" key="1">
    <citation type="journal article" date="2016" name="Nat. Commun.">
        <title>Genome analysis of three Pneumocystis species reveals adaptation mechanisms to life exclusively in mammalian hosts.</title>
        <authorList>
            <person name="Ma L."/>
            <person name="Chen Z."/>
            <person name="Huang D.W."/>
            <person name="Kutty G."/>
            <person name="Ishihara M."/>
            <person name="Wang H."/>
            <person name="Abouelleil A."/>
            <person name="Bishop L."/>
            <person name="Davey E."/>
            <person name="Deng R."/>
            <person name="Deng X."/>
            <person name="Fan L."/>
            <person name="Fantoni G."/>
            <person name="Fitzgerald M."/>
            <person name="Gogineni E."/>
            <person name="Goldberg J.M."/>
            <person name="Handley G."/>
            <person name="Hu X."/>
            <person name="Huber C."/>
            <person name="Jiao X."/>
            <person name="Jones K."/>
            <person name="Levin J.Z."/>
            <person name="Liu Y."/>
            <person name="Macdonald P."/>
            <person name="Melnikov A."/>
            <person name="Raley C."/>
            <person name="Sassi M."/>
            <person name="Sherman B.T."/>
            <person name="Song X."/>
            <person name="Sykes S."/>
            <person name="Tran B."/>
            <person name="Walsh L."/>
            <person name="Xia Y."/>
            <person name="Yang J."/>
            <person name="Young S."/>
            <person name="Zeng Q."/>
            <person name="Zheng X."/>
            <person name="Stephens R."/>
            <person name="Nusbaum C."/>
            <person name="Birren B.W."/>
            <person name="Azadi P."/>
            <person name="Lempicki R.A."/>
            <person name="Cuomo C.A."/>
            <person name="Kovacs J.A."/>
        </authorList>
    </citation>
    <scope>NUCLEOTIDE SEQUENCE [LARGE SCALE GENOMIC DNA]</scope>
    <source>
        <strain evidence="4">RU7</strain>
    </source>
</reference>
<feature type="coiled-coil region" evidence="1">
    <location>
        <begin position="351"/>
        <end position="399"/>
    </location>
</feature>
<dbReference type="GeneID" id="28940944"/>
<accession>A0A0W4ZLC0</accession>
<keyword evidence="2" id="KW-0812">Transmembrane</keyword>
<dbReference type="OrthoDB" id="5354745at2759"/>
<evidence type="ECO:0000256" key="1">
    <source>
        <dbReference type="SAM" id="Coils"/>
    </source>
</evidence>
<name>A0A0W4ZLC0_PNEJ7</name>
<dbReference type="Proteomes" id="UP000053447">
    <property type="component" value="Unassembled WGS sequence"/>
</dbReference>
<proteinExistence type="predicted"/>
<keyword evidence="2" id="KW-1133">Transmembrane helix</keyword>
<keyword evidence="2" id="KW-0472">Membrane</keyword>
<feature type="transmembrane region" description="Helical" evidence="2">
    <location>
        <begin position="422"/>
        <end position="447"/>
    </location>
</feature>
<evidence type="ECO:0000313" key="4">
    <source>
        <dbReference type="Proteomes" id="UP000053447"/>
    </source>
</evidence>
<dbReference type="EMBL" id="LFWA01000010">
    <property type="protein sequence ID" value="KTW29152.1"/>
    <property type="molecule type" value="Genomic_DNA"/>
</dbReference>
<dbReference type="RefSeq" id="XP_018229261.1">
    <property type="nucleotide sequence ID" value="XM_018374689.1"/>
</dbReference>
<evidence type="ECO:0000313" key="3">
    <source>
        <dbReference type="EMBL" id="KTW29152.1"/>
    </source>
</evidence>
<protein>
    <submittedName>
        <fullName evidence="3">Uncharacterized protein</fullName>
    </submittedName>
</protein>
<gene>
    <name evidence="3" type="ORF">T551_02426</name>
</gene>
<dbReference type="VEuPathDB" id="FungiDB:T551_02426"/>
<keyword evidence="1" id="KW-0175">Coiled coil</keyword>
<evidence type="ECO:0000256" key="2">
    <source>
        <dbReference type="SAM" id="Phobius"/>
    </source>
</evidence>